<dbReference type="InterPro" id="IPR024213">
    <property type="entry name" value="DUF3822"/>
</dbReference>
<accession>A0A5M8P5E3</accession>
<proteinExistence type="predicted"/>
<evidence type="ECO:0008006" key="3">
    <source>
        <dbReference type="Google" id="ProtNLM"/>
    </source>
</evidence>
<sequence length="254" mass="29873">MEIRLPENMHLNRLNESILTIEVHPDRMTFSLSNPDNEEDSYYHSISGTDLSDAFSQFQNAYFDNVFFACSFKKVQIINHLSIFTFVPAILFEEEDEEEYTQFLFTSASGKILHQYLQKQAVILLHELPQNIYDFFKRTFVDAQFMHWTALFITHCHKEPSIVAGNCMFISKQEQAIYILCFSQDNLLLCNQFECKKDHDAAYYVLYIWKQLQFDQQKDFVYIADTTPVLLEELKRYIAHIAPLQIPSLLVCES</sequence>
<dbReference type="Proteomes" id="UP000324575">
    <property type="component" value="Unassembled WGS sequence"/>
</dbReference>
<organism evidence="1 2">
    <name type="scientific">Candidatus Ordinivivax streblomastigis</name>
    <dbReference type="NCBI Taxonomy" id="2540710"/>
    <lineage>
        <taxon>Bacteria</taxon>
        <taxon>Pseudomonadati</taxon>
        <taxon>Bacteroidota</taxon>
        <taxon>Bacteroidia</taxon>
        <taxon>Bacteroidales</taxon>
        <taxon>Candidatus Ordinivivax</taxon>
    </lineage>
</organism>
<dbReference type="Pfam" id="PF12864">
    <property type="entry name" value="DUF3822"/>
    <property type="match status" value="1"/>
</dbReference>
<gene>
    <name evidence="1" type="ORF">EZS26_000027</name>
</gene>
<dbReference type="CDD" id="cd24013">
    <property type="entry name" value="ASKHA_ATPase_BT3980-like"/>
    <property type="match status" value="1"/>
</dbReference>
<reference evidence="1 2" key="1">
    <citation type="submission" date="2019-03" db="EMBL/GenBank/DDBJ databases">
        <title>Single cell metagenomics reveals metabolic interactions within the superorganism composed of flagellate Streblomastix strix and complex community of Bacteroidetes bacteria on its surface.</title>
        <authorList>
            <person name="Treitli S.C."/>
            <person name="Kolisko M."/>
            <person name="Husnik F."/>
            <person name="Keeling P."/>
            <person name="Hampl V."/>
        </authorList>
    </citation>
    <scope>NUCLEOTIDE SEQUENCE [LARGE SCALE GENOMIC DNA]</scope>
    <source>
        <strain evidence="1">St1</strain>
    </source>
</reference>
<name>A0A5M8P5E3_9BACT</name>
<dbReference type="AlphaFoldDB" id="A0A5M8P5E3"/>
<protein>
    <recommendedName>
        <fullName evidence="3">DUF3822 family protein</fullName>
    </recommendedName>
</protein>
<dbReference type="Gene3D" id="3.30.420.250">
    <property type="match status" value="1"/>
</dbReference>
<evidence type="ECO:0000313" key="2">
    <source>
        <dbReference type="Proteomes" id="UP000324575"/>
    </source>
</evidence>
<evidence type="ECO:0000313" key="1">
    <source>
        <dbReference type="EMBL" id="KAA6303476.1"/>
    </source>
</evidence>
<comment type="caution">
    <text evidence="1">The sequence shown here is derived from an EMBL/GenBank/DDBJ whole genome shotgun (WGS) entry which is preliminary data.</text>
</comment>
<dbReference type="Gene3D" id="3.30.420.260">
    <property type="match status" value="1"/>
</dbReference>
<dbReference type="EMBL" id="SNRX01000001">
    <property type="protein sequence ID" value="KAA6303476.1"/>
    <property type="molecule type" value="Genomic_DNA"/>
</dbReference>